<dbReference type="EMBL" id="LGRX02010377">
    <property type="protein sequence ID" value="KAK3270467.1"/>
    <property type="molecule type" value="Genomic_DNA"/>
</dbReference>
<feature type="repeat" description="PPR" evidence="2">
    <location>
        <begin position="200"/>
        <end position="234"/>
    </location>
</feature>
<keyword evidence="1" id="KW-0677">Repeat</keyword>
<feature type="repeat" description="PPR" evidence="2">
    <location>
        <begin position="298"/>
        <end position="332"/>
    </location>
</feature>
<organism evidence="5 6">
    <name type="scientific">Cymbomonas tetramitiformis</name>
    <dbReference type="NCBI Taxonomy" id="36881"/>
    <lineage>
        <taxon>Eukaryota</taxon>
        <taxon>Viridiplantae</taxon>
        <taxon>Chlorophyta</taxon>
        <taxon>Pyramimonadophyceae</taxon>
        <taxon>Pyramimonadales</taxon>
        <taxon>Pyramimonadaceae</taxon>
        <taxon>Cymbomonas</taxon>
    </lineage>
</organism>
<evidence type="ECO:0000256" key="2">
    <source>
        <dbReference type="PROSITE-ProRule" id="PRU00708"/>
    </source>
</evidence>
<dbReference type="PROSITE" id="PS51375">
    <property type="entry name" value="PPR"/>
    <property type="match status" value="5"/>
</dbReference>
<keyword evidence="6" id="KW-1185">Reference proteome</keyword>
<evidence type="ECO:0000256" key="3">
    <source>
        <dbReference type="SAM" id="MobiDB-lite"/>
    </source>
</evidence>
<gene>
    <name evidence="5" type="ORF">CYMTET_21138</name>
</gene>
<dbReference type="Pfam" id="PF13812">
    <property type="entry name" value="PPR_3"/>
    <property type="match status" value="1"/>
</dbReference>
<sequence length="553" mass="60188">MGAAGLSCGGSPRKPVILSAGRPTQHVRVCRLRLGHRNTSAPSLARGCREARLSCASQEAARGSTGEGIPGAAQPAEKTRLAGAREERRFLRIIAARKAEKRWRKALALFARMKEAGMEPDMNAYSSLIRVCGKAKHLEMAFEGQWEKALKVFEGMKEPGAEQWAEPNVITYSKLIKACEKGRQLEMVIASMKKAGVEPNVTTYNSLISVCEKGGQSEKALEVFAGMKKEGMEPNVAIQQLISVNEKEAGSGSEAGSEDSVSTFNSLIKACGKGGQWEKALEVFAGMKEAGVKPNGITYGRLTRLISVCTLDGQWEKALEVFAGMKEAGVEPNVTTYNSLISACGKGEQWEKALEVFAGMKEAGVEPNVITYSKFINVCETGGQWEQALEVFAGMKKSGVKPNVSTFNRLLNVLWVDGQFANAINVAENMFPFDSLPSGFSLSGNSSFLDLHGTSSGSAKCLTLIWLSAVEESCYVNRKSHPAYKMEIVTDDPDARTFDVEVSVDPAMFRQAAELEKILVTDLRCLTKQLRCKGYAKLRKSECVGDSDYTRNH</sequence>
<dbReference type="PANTHER" id="PTHR47941">
    <property type="entry name" value="PENTATRICOPEPTIDE REPEAT-CONTAINING PROTEIN 3, MITOCHONDRIAL"/>
    <property type="match status" value="1"/>
</dbReference>
<dbReference type="Pfam" id="PF13041">
    <property type="entry name" value="PPR_2"/>
    <property type="match status" value="2"/>
</dbReference>
<dbReference type="Gene3D" id="1.25.40.10">
    <property type="entry name" value="Tetratricopeptide repeat domain"/>
    <property type="match status" value="4"/>
</dbReference>
<evidence type="ECO:0000313" key="6">
    <source>
        <dbReference type="Proteomes" id="UP001190700"/>
    </source>
</evidence>
<dbReference type="NCBIfam" id="TIGR00756">
    <property type="entry name" value="PPR"/>
    <property type="match status" value="6"/>
</dbReference>
<dbReference type="Proteomes" id="UP001190700">
    <property type="component" value="Unassembled WGS sequence"/>
</dbReference>
<feature type="repeat" description="PPR" evidence="2">
    <location>
        <begin position="260"/>
        <end position="294"/>
    </location>
</feature>
<evidence type="ECO:0000313" key="5">
    <source>
        <dbReference type="EMBL" id="KAK3270467.1"/>
    </source>
</evidence>
<feature type="region of interest" description="Disordered" evidence="3">
    <location>
        <begin position="60"/>
        <end position="81"/>
    </location>
</feature>
<name>A0AAE0L3G5_9CHLO</name>
<dbReference type="InterPro" id="IPR011990">
    <property type="entry name" value="TPR-like_helical_dom_sf"/>
</dbReference>
<reference evidence="5 6" key="1">
    <citation type="journal article" date="2015" name="Genome Biol. Evol.">
        <title>Comparative Genomics of a Bacterivorous Green Alga Reveals Evolutionary Causalities and Consequences of Phago-Mixotrophic Mode of Nutrition.</title>
        <authorList>
            <person name="Burns J.A."/>
            <person name="Paasch A."/>
            <person name="Narechania A."/>
            <person name="Kim E."/>
        </authorList>
    </citation>
    <scope>NUCLEOTIDE SEQUENCE [LARGE SCALE GENOMIC DNA]</scope>
    <source>
        <strain evidence="5 6">PLY_AMNH</strain>
    </source>
</reference>
<dbReference type="AlphaFoldDB" id="A0AAE0L3G5"/>
<proteinExistence type="predicted"/>
<dbReference type="Pfam" id="PF01535">
    <property type="entry name" value="PPR"/>
    <property type="match status" value="1"/>
</dbReference>
<dbReference type="Pfam" id="PF17177">
    <property type="entry name" value="PPR_long"/>
    <property type="match status" value="1"/>
</dbReference>
<protein>
    <recommendedName>
        <fullName evidence="4">PROP1-like PPR domain-containing protein</fullName>
    </recommendedName>
</protein>
<feature type="repeat" description="PPR" evidence="2">
    <location>
        <begin position="333"/>
        <end position="367"/>
    </location>
</feature>
<evidence type="ECO:0000256" key="1">
    <source>
        <dbReference type="ARBA" id="ARBA00022737"/>
    </source>
</evidence>
<accession>A0AAE0L3G5</accession>
<feature type="repeat" description="PPR" evidence="2">
    <location>
        <begin position="368"/>
        <end position="402"/>
    </location>
</feature>
<dbReference type="InterPro" id="IPR033443">
    <property type="entry name" value="PROP1-like_PPR_dom"/>
</dbReference>
<dbReference type="InterPro" id="IPR002885">
    <property type="entry name" value="PPR_rpt"/>
</dbReference>
<evidence type="ECO:0000259" key="4">
    <source>
        <dbReference type="Pfam" id="PF17177"/>
    </source>
</evidence>
<feature type="domain" description="PROP1-like PPR" evidence="4">
    <location>
        <begin position="103"/>
        <end position="246"/>
    </location>
</feature>
<comment type="caution">
    <text evidence="5">The sequence shown here is derived from an EMBL/GenBank/DDBJ whole genome shotgun (WGS) entry which is preliminary data.</text>
</comment>